<dbReference type="Pfam" id="PF00211">
    <property type="entry name" value="Guanylate_cyc"/>
    <property type="match status" value="1"/>
</dbReference>
<evidence type="ECO:0000256" key="3">
    <source>
        <dbReference type="ARBA" id="ARBA00022741"/>
    </source>
</evidence>
<comment type="caution">
    <text evidence="8">The sequence shown here is derived from an EMBL/GenBank/DDBJ whole genome shotgun (WGS) entry which is preliminary data.</text>
</comment>
<dbReference type="InterPro" id="IPR050401">
    <property type="entry name" value="Cyclic_nucleotide_synthase"/>
</dbReference>
<name>A0A6A0AAL0_HAELA</name>
<feature type="domain" description="Guanylate cyclase" evidence="7">
    <location>
        <begin position="36"/>
        <end position="178"/>
    </location>
</feature>
<dbReference type="GO" id="GO:0007168">
    <property type="term" value="P:receptor guanylyl cyclase signaling pathway"/>
    <property type="evidence" value="ECO:0007669"/>
    <property type="project" value="TreeGrafter"/>
</dbReference>
<dbReference type="AlphaFoldDB" id="A0A6A0AAL0"/>
<comment type="subcellular location">
    <subcellularLocation>
        <location evidence="1">Membrane</location>
    </subcellularLocation>
</comment>
<dbReference type="InterPro" id="IPR029787">
    <property type="entry name" value="Nucleotide_cyclase"/>
</dbReference>
<dbReference type="GO" id="GO:0001653">
    <property type="term" value="F:peptide receptor activity"/>
    <property type="evidence" value="ECO:0007669"/>
    <property type="project" value="TreeGrafter"/>
</dbReference>
<dbReference type="GO" id="GO:0000166">
    <property type="term" value="F:nucleotide binding"/>
    <property type="evidence" value="ECO:0007669"/>
    <property type="project" value="UniProtKB-KW"/>
</dbReference>
<keyword evidence="2" id="KW-0812">Transmembrane</keyword>
<dbReference type="GO" id="GO:0004383">
    <property type="term" value="F:guanylate cyclase activity"/>
    <property type="evidence" value="ECO:0007669"/>
    <property type="project" value="TreeGrafter"/>
</dbReference>
<dbReference type="PROSITE" id="PS50125">
    <property type="entry name" value="GUANYLATE_CYCLASE_2"/>
    <property type="match status" value="1"/>
</dbReference>
<dbReference type="PANTHER" id="PTHR11920">
    <property type="entry name" value="GUANYLYL CYCLASE"/>
    <property type="match status" value="1"/>
</dbReference>
<keyword evidence="9" id="KW-1185">Reference proteome</keyword>
<keyword evidence="5" id="KW-0472">Membrane</keyword>
<proteinExistence type="predicted"/>
<gene>
    <name evidence="8" type="ORF">HaLaN_28050</name>
</gene>
<accession>A0A6A0AAL0</accession>
<evidence type="ECO:0000256" key="1">
    <source>
        <dbReference type="ARBA" id="ARBA00004370"/>
    </source>
</evidence>
<evidence type="ECO:0000259" key="7">
    <source>
        <dbReference type="PROSITE" id="PS50125"/>
    </source>
</evidence>
<keyword evidence="4" id="KW-1133">Transmembrane helix</keyword>
<evidence type="ECO:0000256" key="2">
    <source>
        <dbReference type="ARBA" id="ARBA00022692"/>
    </source>
</evidence>
<dbReference type="InterPro" id="IPR001054">
    <property type="entry name" value="A/G_cyclase"/>
</dbReference>
<evidence type="ECO:0000313" key="9">
    <source>
        <dbReference type="Proteomes" id="UP000485058"/>
    </source>
</evidence>
<sequence>MTLGQASRPEKPISGNNAVGPKIDFDSLASHHDCVTILFTDICGFTAMSKEVEAVQVMNFLNTLYSAYDHLVDKHGVYKLETVGDCYVVVGGLMQKDAEGFVAINRQSIDREAHAMAVLDFALDMMSMASTVVMPHNQQPVVVRCGIHSGPIVSGVVGHRMPKFCCFGDTMNVASRMESTCAKGGIQVSSDTYALLAKHPRVGQLSHSGGVDVKGKGRMAKAGW</sequence>
<reference evidence="8 9" key="1">
    <citation type="submission" date="2020-02" db="EMBL/GenBank/DDBJ databases">
        <title>Draft genome sequence of Haematococcus lacustris strain NIES-144.</title>
        <authorList>
            <person name="Morimoto D."/>
            <person name="Nakagawa S."/>
            <person name="Yoshida T."/>
            <person name="Sawayama S."/>
        </authorList>
    </citation>
    <scope>NUCLEOTIDE SEQUENCE [LARGE SCALE GENOMIC DNA]</scope>
    <source>
        <strain evidence="8 9">NIES-144</strain>
    </source>
</reference>
<keyword evidence="3" id="KW-0547">Nucleotide-binding</keyword>
<evidence type="ECO:0000256" key="5">
    <source>
        <dbReference type="ARBA" id="ARBA00023136"/>
    </source>
</evidence>
<evidence type="ECO:0000313" key="8">
    <source>
        <dbReference type="EMBL" id="GFH29403.1"/>
    </source>
</evidence>
<dbReference type="CDD" id="cd07302">
    <property type="entry name" value="CHD"/>
    <property type="match status" value="1"/>
</dbReference>
<dbReference type="EMBL" id="BLLF01004330">
    <property type="protein sequence ID" value="GFH29403.1"/>
    <property type="molecule type" value="Genomic_DNA"/>
</dbReference>
<dbReference type="Proteomes" id="UP000485058">
    <property type="component" value="Unassembled WGS sequence"/>
</dbReference>
<dbReference type="GO" id="GO:0005886">
    <property type="term" value="C:plasma membrane"/>
    <property type="evidence" value="ECO:0007669"/>
    <property type="project" value="TreeGrafter"/>
</dbReference>
<dbReference type="SMART" id="SM00044">
    <property type="entry name" value="CYCc"/>
    <property type="match status" value="1"/>
</dbReference>
<protein>
    <submittedName>
        <fullName evidence="8">Guanylate cyclase domain-containing protein</fullName>
    </submittedName>
</protein>
<dbReference type="GO" id="GO:0035556">
    <property type="term" value="P:intracellular signal transduction"/>
    <property type="evidence" value="ECO:0007669"/>
    <property type="project" value="InterPro"/>
</dbReference>
<evidence type="ECO:0000256" key="4">
    <source>
        <dbReference type="ARBA" id="ARBA00022989"/>
    </source>
</evidence>
<dbReference type="SUPFAM" id="SSF55073">
    <property type="entry name" value="Nucleotide cyclase"/>
    <property type="match status" value="1"/>
</dbReference>
<dbReference type="PANTHER" id="PTHR11920:SF335">
    <property type="entry name" value="GUANYLATE CYCLASE"/>
    <property type="match status" value="1"/>
</dbReference>
<organism evidence="8 9">
    <name type="scientific">Haematococcus lacustris</name>
    <name type="common">Green alga</name>
    <name type="synonym">Haematococcus pluvialis</name>
    <dbReference type="NCBI Taxonomy" id="44745"/>
    <lineage>
        <taxon>Eukaryota</taxon>
        <taxon>Viridiplantae</taxon>
        <taxon>Chlorophyta</taxon>
        <taxon>core chlorophytes</taxon>
        <taxon>Chlorophyceae</taxon>
        <taxon>CS clade</taxon>
        <taxon>Chlamydomonadales</taxon>
        <taxon>Haematococcaceae</taxon>
        <taxon>Haematococcus</taxon>
    </lineage>
</organism>
<dbReference type="FunFam" id="3.30.70.1230:FF:000030">
    <property type="entry name" value="Si:ch211-215j19.12"/>
    <property type="match status" value="1"/>
</dbReference>
<evidence type="ECO:0000256" key="6">
    <source>
        <dbReference type="ARBA" id="ARBA00023239"/>
    </source>
</evidence>
<dbReference type="GO" id="GO:0004016">
    <property type="term" value="F:adenylate cyclase activity"/>
    <property type="evidence" value="ECO:0007669"/>
    <property type="project" value="TreeGrafter"/>
</dbReference>
<dbReference type="Gene3D" id="3.30.70.1230">
    <property type="entry name" value="Nucleotide cyclase"/>
    <property type="match status" value="1"/>
</dbReference>
<keyword evidence="6" id="KW-0456">Lyase</keyword>